<feature type="chain" id="PRO_5003373744" evidence="1">
    <location>
        <begin position="29"/>
        <end position="648"/>
    </location>
</feature>
<organism evidence="2 3">
    <name type="scientific">Thermodesulfatator indicus (strain DSM 15286 / JCM 11887 / CIR29812)</name>
    <dbReference type="NCBI Taxonomy" id="667014"/>
    <lineage>
        <taxon>Bacteria</taxon>
        <taxon>Pseudomonadati</taxon>
        <taxon>Thermodesulfobacteriota</taxon>
        <taxon>Thermodesulfobacteria</taxon>
        <taxon>Thermodesulfobacteriales</taxon>
        <taxon>Thermodesulfatatoraceae</taxon>
        <taxon>Thermodesulfatator</taxon>
    </lineage>
</organism>
<reference evidence="3" key="1">
    <citation type="submission" date="2011-04" db="EMBL/GenBank/DDBJ databases">
        <title>The complete genome of Thermodesulfatator indicus DSM 15286.</title>
        <authorList>
            <person name="Lucas S."/>
            <person name="Copeland A."/>
            <person name="Lapidus A."/>
            <person name="Bruce D."/>
            <person name="Goodwin L."/>
            <person name="Pitluck S."/>
            <person name="Peters L."/>
            <person name="Kyrpides N."/>
            <person name="Mavromatis K."/>
            <person name="Pagani I."/>
            <person name="Ivanova N."/>
            <person name="Saunders L."/>
            <person name="Detter J.C."/>
            <person name="Tapia R."/>
            <person name="Han C."/>
            <person name="Land M."/>
            <person name="Hauser L."/>
            <person name="Markowitz V."/>
            <person name="Cheng J.-F."/>
            <person name="Hugenholtz P."/>
            <person name="Woyke T."/>
            <person name="Wu D."/>
            <person name="Spring S."/>
            <person name="Schroeder M."/>
            <person name="Brambilla E."/>
            <person name="Klenk H.-P."/>
            <person name="Eisen J.A."/>
        </authorList>
    </citation>
    <scope>NUCLEOTIDE SEQUENCE [LARGE SCALE GENOMIC DNA]</scope>
    <source>
        <strain evidence="3">DSM 15286 / JCM 11887 / CIR29812</strain>
    </source>
</reference>
<dbReference type="PaxDb" id="667014-Thein_1959"/>
<dbReference type="Proteomes" id="UP000006793">
    <property type="component" value="Chromosome"/>
</dbReference>
<protein>
    <submittedName>
        <fullName evidence="2">Uncharacterized protein</fullName>
    </submittedName>
</protein>
<reference evidence="2 3" key="2">
    <citation type="journal article" date="2012" name="Stand. Genomic Sci.">
        <title>Complete genome sequence of the thermophilic sulfate-reducing ocean bacterium Thermodesulfatator indicus type strain (CIR29812(T)).</title>
        <authorList>
            <person name="Anderson I."/>
            <person name="Saunders E."/>
            <person name="Lapidus A."/>
            <person name="Nolan M."/>
            <person name="Lucas S."/>
            <person name="Tice H."/>
            <person name="Del Rio T.G."/>
            <person name="Cheng J.F."/>
            <person name="Han C."/>
            <person name="Tapia R."/>
            <person name="Goodwin L.A."/>
            <person name="Pitluck S."/>
            <person name="Liolios K."/>
            <person name="Mavromatis K."/>
            <person name="Pagani I."/>
            <person name="Ivanova N."/>
            <person name="Mikhailova N."/>
            <person name="Pati A."/>
            <person name="Chen A."/>
            <person name="Palaniappan K."/>
            <person name="Land M."/>
            <person name="Hauser L."/>
            <person name="Jeffries C.D."/>
            <person name="Chang Y.J."/>
            <person name="Brambilla E.M."/>
            <person name="Rohde M."/>
            <person name="Spring S."/>
            <person name="Goker M."/>
            <person name="Detter J.C."/>
            <person name="Woyke T."/>
            <person name="Bristow J."/>
            <person name="Eisen J.A."/>
            <person name="Markowitz V."/>
            <person name="Hugenholtz P."/>
            <person name="Kyrpides N.C."/>
            <person name="Klenk H.P."/>
        </authorList>
    </citation>
    <scope>NUCLEOTIDE SEQUENCE [LARGE SCALE GENOMIC DNA]</scope>
    <source>
        <strain evidence="3">DSM 15286 / JCM 11887 / CIR29812</strain>
    </source>
</reference>
<name>F8ACN7_THEID</name>
<feature type="signal peptide" evidence="1">
    <location>
        <begin position="1"/>
        <end position="28"/>
    </location>
</feature>
<evidence type="ECO:0000313" key="2">
    <source>
        <dbReference type="EMBL" id="AEH45813.1"/>
    </source>
</evidence>
<dbReference type="OrthoDB" id="5363027at2"/>
<dbReference type="InParanoid" id="F8ACN7"/>
<dbReference type="KEGG" id="tid:Thein_1959"/>
<dbReference type="PATRIC" id="fig|667014.3.peg.2013"/>
<accession>F8ACN7</accession>
<sequence>MKWRSFLRIKIITAVFILGLCTAGSVTAGDPVSAGTDIGSQVRKSWASEEGFKKITQALYTGNTTLKTLDGSQQGTARINCPGTLSLFEILVQPGPTGDLNFISVTYDVDFDGNFEKQYQIPGPVSGICANGFVKCDAGTWNNCHWYKWKFENEELSAEEVSPSDLGGCYCINTGCTQAGFLTFKDQVLRSLGGGVAGAMAAADPRLSVAEAKIDGIAIRYYAQNVGNCSLTQGTFSTYGFDKPEDLYQNAALLSTQAENEVLSQSADSDSFYTLLTGSPAFTNGERLTCQKVRNVYVSNCKLTEDIADSCSALENRSDCYLEEEKVYDVNGLSVTTYRNFNPTGVSPVDSCVTFNPADFANCVANCQGDITTDGGCSLCYPGQIQSVSYQGNGLWRVSLARTQTNSCGDVFNYQVCGEFEVSWDIPDDPTVTIKLDGTVVESVTIGHTDGTDPSKGSYQGDTGSEQKELYVSLNNEGACNGWANGSLIVYLKLNIPSAVCHDWWKIERTYVCTGTPTHDPDVSRADTIAETLTEGGGTWTYTDPITGTGSVDLNIETGETCIKACKLMLTEDRAQAGATTTTADYRTDPTSVTYIYRTCIDGTCPVNPGETIVKDCQCLNEFNEVYGAMESLRQATVDMICSDGTKK</sequence>
<dbReference type="RefSeq" id="WP_013908552.1">
    <property type="nucleotide sequence ID" value="NC_015681.1"/>
</dbReference>
<keyword evidence="1" id="KW-0732">Signal</keyword>
<proteinExistence type="predicted"/>
<gene>
    <name evidence="2" type="ordered locus">Thein_1959</name>
</gene>
<dbReference type="STRING" id="667014.Thein_1959"/>
<evidence type="ECO:0000313" key="3">
    <source>
        <dbReference type="Proteomes" id="UP000006793"/>
    </source>
</evidence>
<dbReference type="AlphaFoldDB" id="F8ACN7"/>
<dbReference type="HOGENOM" id="CLU_425718_0_0_0"/>
<evidence type="ECO:0000256" key="1">
    <source>
        <dbReference type="SAM" id="SignalP"/>
    </source>
</evidence>
<dbReference type="EMBL" id="CP002683">
    <property type="protein sequence ID" value="AEH45813.1"/>
    <property type="molecule type" value="Genomic_DNA"/>
</dbReference>
<dbReference type="eggNOG" id="ENOG5030D89">
    <property type="taxonomic scope" value="Bacteria"/>
</dbReference>
<keyword evidence="3" id="KW-1185">Reference proteome</keyword>